<evidence type="ECO:0000256" key="1">
    <source>
        <dbReference type="ARBA" id="ARBA00004496"/>
    </source>
</evidence>
<keyword evidence="5" id="KW-0819">tRNA processing</keyword>
<gene>
    <name evidence="11" type="ORF">UY76_C0008G0027</name>
</gene>
<keyword evidence="7" id="KW-0547">Nucleotide-binding</keyword>
<evidence type="ECO:0000313" key="11">
    <source>
        <dbReference type="EMBL" id="KKW33154.1"/>
    </source>
</evidence>
<dbReference type="GO" id="GO:0046872">
    <property type="term" value="F:metal ion binding"/>
    <property type="evidence" value="ECO:0007669"/>
    <property type="project" value="UniProtKB-KW"/>
</dbReference>
<dbReference type="PANTHER" id="PTHR33540">
    <property type="entry name" value="TRNA THREONYLCARBAMOYLADENOSINE BIOSYNTHESIS PROTEIN TSAE"/>
    <property type="match status" value="1"/>
</dbReference>
<evidence type="ECO:0000256" key="3">
    <source>
        <dbReference type="ARBA" id="ARBA00019010"/>
    </source>
</evidence>
<evidence type="ECO:0000256" key="5">
    <source>
        <dbReference type="ARBA" id="ARBA00022694"/>
    </source>
</evidence>
<dbReference type="InterPro" id="IPR027417">
    <property type="entry name" value="P-loop_NTPase"/>
</dbReference>
<comment type="caution">
    <text evidence="11">The sequence shown here is derived from an EMBL/GenBank/DDBJ whole genome shotgun (WGS) entry which is preliminary data.</text>
</comment>
<dbReference type="PANTHER" id="PTHR33540:SF2">
    <property type="entry name" value="TRNA THREONYLCARBAMOYLADENOSINE BIOSYNTHESIS PROTEIN TSAE"/>
    <property type="match status" value="1"/>
</dbReference>
<dbReference type="Pfam" id="PF02367">
    <property type="entry name" value="TsaE"/>
    <property type="match status" value="1"/>
</dbReference>
<dbReference type="NCBIfam" id="TIGR00150">
    <property type="entry name" value="T6A_YjeE"/>
    <property type="match status" value="1"/>
</dbReference>
<evidence type="ECO:0000256" key="9">
    <source>
        <dbReference type="ARBA" id="ARBA00022842"/>
    </source>
</evidence>
<keyword evidence="4" id="KW-0963">Cytoplasm</keyword>
<sequence length="103" mass="11754">MRGVAEMFGFKEPVRSPSFTIVNRYPVENSTVKRILHVDFYRLDDPSEIVPLALEEEVGRPDTVTFIEWPEKAEGRISEASQYIVFVADGDTRTITLLVPPRD</sequence>
<keyword evidence="9" id="KW-0460">Magnesium</keyword>
<protein>
    <recommendedName>
        <fullName evidence="3">tRNA threonylcarbamoyladenosine biosynthesis protein TsaE</fullName>
    </recommendedName>
    <alternativeName>
        <fullName evidence="10">t(6)A37 threonylcarbamoyladenosine biosynthesis protein TsaE</fullName>
    </alternativeName>
</protein>
<evidence type="ECO:0000256" key="4">
    <source>
        <dbReference type="ARBA" id="ARBA00022490"/>
    </source>
</evidence>
<evidence type="ECO:0000256" key="7">
    <source>
        <dbReference type="ARBA" id="ARBA00022741"/>
    </source>
</evidence>
<comment type="similarity">
    <text evidence="2">Belongs to the TsaE family.</text>
</comment>
<dbReference type="GO" id="GO:0005737">
    <property type="term" value="C:cytoplasm"/>
    <property type="evidence" value="ECO:0007669"/>
    <property type="project" value="UniProtKB-SubCell"/>
</dbReference>
<accession>A0A0G2AKM9</accession>
<proteinExistence type="inferred from homology"/>
<dbReference type="EMBL" id="LCRH01000008">
    <property type="protein sequence ID" value="KKW33154.1"/>
    <property type="molecule type" value="Genomic_DNA"/>
</dbReference>
<dbReference type="AlphaFoldDB" id="A0A0G2AKM9"/>
<comment type="subcellular location">
    <subcellularLocation>
        <location evidence="1">Cytoplasm</location>
    </subcellularLocation>
</comment>
<reference evidence="11 12" key="1">
    <citation type="journal article" date="2015" name="Nature">
        <title>rRNA introns, odd ribosomes, and small enigmatic genomes across a large radiation of phyla.</title>
        <authorList>
            <person name="Brown C.T."/>
            <person name="Hug L.A."/>
            <person name="Thomas B.C."/>
            <person name="Sharon I."/>
            <person name="Castelle C.J."/>
            <person name="Singh A."/>
            <person name="Wilkins M.J."/>
            <person name="Williams K.H."/>
            <person name="Banfield J.F."/>
        </authorList>
    </citation>
    <scope>NUCLEOTIDE SEQUENCE [LARGE SCALE GENOMIC DNA]</scope>
</reference>
<evidence type="ECO:0000256" key="8">
    <source>
        <dbReference type="ARBA" id="ARBA00022840"/>
    </source>
</evidence>
<keyword evidence="6" id="KW-0479">Metal-binding</keyword>
<keyword evidence="8" id="KW-0067">ATP-binding</keyword>
<dbReference type="Proteomes" id="UP000034054">
    <property type="component" value="Unassembled WGS sequence"/>
</dbReference>
<evidence type="ECO:0000256" key="2">
    <source>
        <dbReference type="ARBA" id="ARBA00007599"/>
    </source>
</evidence>
<evidence type="ECO:0000256" key="10">
    <source>
        <dbReference type="ARBA" id="ARBA00032441"/>
    </source>
</evidence>
<dbReference type="GO" id="GO:0005524">
    <property type="term" value="F:ATP binding"/>
    <property type="evidence" value="ECO:0007669"/>
    <property type="project" value="UniProtKB-KW"/>
</dbReference>
<dbReference type="InterPro" id="IPR003442">
    <property type="entry name" value="T6A_TsaE"/>
</dbReference>
<evidence type="ECO:0000256" key="6">
    <source>
        <dbReference type="ARBA" id="ARBA00022723"/>
    </source>
</evidence>
<dbReference type="Gene3D" id="3.40.50.300">
    <property type="entry name" value="P-loop containing nucleotide triphosphate hydrolases"/>
    <property type="match status" value="1"/>
</dbReference>
<organism evidence="11 12">
    <name type="scientific">Candidatus Uhrbacteria bacterium GW2011_GWA2_52_8d</name>
    <dbReference type="NCBI Taxonomy" id="1618979"/>
    <lineage>
        <taxon>Bacteria</taxon>
        <taxon>Candidatus Uhriibacteriota</taxon>
    </lineage>
</organism>
<evidence type="ECO:0000313" key="12">
    <source>
        <dbReference type="Proteomes" id="UP000034054"/>
    </source>
</evidence>
<name>A0A0G2AKM9_9BACT</name>
<dbReference type="GO" id="GO:0002949">
    <property type="term" value="P:tRNA threonylcarbamoyladenosine modification"/>
    <property type="evidence" value="ECO:0007669"/>
    <property type="project" value="InterPro"/>
</dbReference>